<dbReference type="RefSeq" id="WP_213412200.1">
    <property type="nucleotide sequence ID" value="NZ_BOVK01000027.1"/>
</dbReference>
<proteinExistence type="predicted"/>
<sequence length="69" mass="8622">MQIYRWYHQQTIDKQPVTGPGRIQPVRPAMPYMNKEDEEEKRRDQERMYRHWSDKYGYYEKGSLLDKRI</sequence>
<feature type="region of interest" description="Disordered" evidence="1">
    <location>
        <begin position="15"/>
        <end position="44"/>
    </location>
</feature>
<dbReference type="AlphaFoldDB" id="A0A8J4H1U8"/>
<accession>A0A8J4H1U8</accession>
<dbReference type="EMBL" id="BOVK01000027">
    <property type="protein sequence ID" value="GIQ69403.1"/>
    <property type="molecule type" value="Genomic_DNA"/>
</dbReference>
<name>A0A8J4H1U8_9BACL</name>
<evidence type="ECO:0000256" key="1">
    <source>
        <dbReference type="SAM" id="MobiDB-lite"/>
    </source>
</evidence>
<reference evidence="2" key="1">
    <citation type="submission" date="2021-04" db="EMBL/GenBank/DDBJ databases">
        <title>Draft genome sequence of Xylanibacillus composti strain K13.</title>
        <authorList>
            <person name="Uke A."/>
            <person name="Chhe C."/>
            <person name="Baramee S."/>
            <person name="Kosugi A."/>
        </authorList>
    </citation>
    <scope>NUCLEOTIDE SEQUENCE</scope>
    <source>
        <strain evidence="2">K13</strain>
    </source>
</reference>
<keyword evidence="3" id="KW-1185">Reference proteome</keyword>
<organism evidence="2 3">
    <name type="scientific">Xylanibacillus composti</name>
    <dbReference type="NCBI Taxonomy" id="1572762"/>
    <lineage>
        <taxon>Bacteria</taxon>
        <taxon>Bacillati</taxon>
        <taxon>Bacillota</taxon>
        <taxon>Bacilli</taxon>
        <taxon>Bacillales</taxon>
        <taxon>Paenibacillaceae</taxon>
        <taxon>Xylanibacillus</taxon>
    </lineage>
</organism>
<comment type="caution">
    <text evidence="2">The sequence shown here is derived from an EMBL/GenBank/DDBJ whole genome shotgun (WGS) entry which is preliminary data.</text>
</comment>
<gene>
    <name evidence="2" type="ORF">XYCOK13_22270</name>
</gene>
<protein>
    <submittedName>
        <fullName evidence="2">Uncharacterized protein</fullName>
    </submittedName>
</protein>
<evidence type="ECO:0000313" key="2">
    <source>
        <dbReference type="EMBL" id="GIQ69403.1"/>
    </source>
</evidence>
<evidence type="ECO:0000313" key="3">
    <source>
        <dbReference type="Proteomes" id="UP000677918"/>
    </source>
</evidence>
<dbReference type="Proteomes" id="UP000677918">
    <property type="component" value="Unassembled WGS sequence"/>
</dbReference>